<feature type="region of interest" description="Disordered" evidence="1">
    <location>
        <begin position="71"/>
        <end position="90"/>
    </location>
</feature>
<keyword evidence="3" id="KW-1185">Reference proteome</keyword>
<feature type="compositionally biased region" description="Basic and acidic residues" evidence="1">
    <location>
        <begin position="1"/>
        <end position="11"/>
    </location>
</feature>
<sequence length="90" mass="10275">MLGQDQPHREAIAPGKSLEGHSGIDWHQLRKDKLTKTQMDVKNEKINDNASGDIIQKEHEIQEFARSENVLSNQFDEYNDANDATPNEFP</sequence>
<dbReference type="EMBL" id="JPKZ01000158">
    <property type="protein sequence ID" value="KHN88905.1"/>
    <property type="molecule type" value="Genomic_DNA"/>
</dbReference>
<comment type="caution">
    <text evidence="2">The sequence shown here is derived from an EMBL/GenBank/DDBJ whole genome shotgun (WGS) entry which is preliminary data.</text>
</comment>
<proteinExistence type="predicted"/>
<dbReference type="AlphaFoldDB" id="A0A0B2W6K9"/>
<gene>
    <name evidence="2" type="ORF">Tcan_13192</name>
</gene>
<evidence type="ECO:0000256" key="1">
    <source>
        <dbReference type="SAM" id="MobiDB-lite"/>
    </source>
</evidence>
<evidence type="ECO:0000313" key="3">
    <source>
        <dbReference type="Proteomes" id="UP000031036"/>
    </source>
</evidence>
<feature type="compositionally biased region" description="Basic and acidic residues" evidence="1">
    <location>
        <begin position="18"/>
        <end position="31"/>
    </location>
</feature>
<accession>A0A0B2W6K9</accession>
<organism evidence="2 3">
    <name type="scientific">Toxocara canis</name>
    <name type="common">Canine roundworm</name>
    <dbReference type="NCBI Taxonomy" id="6265"/>
    <lineage>
        <taxon>Eukaryota</taxon>
        <taxon>Metazoa</taxon>
        <taxon>Ecdysozoa</taxon>
        <taxon>Nematoda</taxon>
        <taxon>Chromadorea</taxon>
        <taxon>Rhabditida</taxon>
        <taxon>Spirurina</taxon>
        <taxon>Ascaridomorpha</taxon>
        <taxon>Ascaridoidea</taxon>
        <taxon>Toxocaridae</taxon>
        <taxon>Toxocara</taxon>
    </lineage>
</organism>
<reference evidence="2 3" key="1">
    <citation type="submission" date="2014-11" db="EMBL/GenBank/DDBJ databases">
        <title>Genetic blueprint of the zoonotic pathogen Toxocara canis.</title>
        <authorList>
            <person name="Zhu X.-Q."/>
            <person name="Korhonen P.K."/>
            <person name="Cai H."/>
            <person name="Young N.D."/>
            <person name="Nejsum P."/>
            <person name="von Samson-Himmelstjerna G."/>
            <person name="Boag P.R."/>
            <person name="Tan P."/>
            <person name="Li Q."/>
            <person name="Min J."/>
            <person name="Yang Y."/>
            <person name="Wang X."/>
            <person name="Fang X."/>
            <person name="Hall R.S."/>
            <person name="Hofmann A."/>
            <person name="Sternberg P.W."/>
            <person name="Jex A.R."/>
            <person name="Gasser R.B."/>
        </authorList>
    </citation>
    <scope>NUCLEOTIDE SEQUENCE [LARGE SCALE GENOMIC DNA]</scope>
    <source>
        <strain evidence="2">PN_DK_2014</strain>
    </source>
</reference>
<name>A0A0B2W6K9_TOXCA</name>
<protein>
    <submittedName>
        <fullName evidence="2">Uncharacterized protein</fullName>
    </submittedName>
</protein>
<evidence type="ECO:0000313" key="2">
    <source>
        <dbReference type="EMBL" id="KHN88905.1"/>
    </source>
</evidence>
<feature type="region of interest" description="Disordered" evidence="1">
    <location>
        <begin position="1"/>
        <end position="31"/>
    </location>
</feature>
<dbReference type="Proteomes" id="UP000031036">
    <property type="component" value="Unassembled WGS sequence"/>
</dbReference>